<evidence type="ECO:0000313" key="5">
    <source>
        <dbReference type="Proteomes" id="UP000179627"/>
    </source>
</evidence>
<dbReference type="InterPro" id="IPR045038">
    <property type="entry name" value="AIG2-like"/>
</dbReference>
<keyword evidence="5" id="KW-1185">Reference proteome</keyword>
<dbReference type="InterPro" id="IPR036568">
    <property type="entry name" value="GGCT-like_sf"/>
</dbReference>
<proteinExistence type="predicted"/>
<dbReference type="OrthoDB" id="4227186at2"/>
<sequence>MPALSPDGGRPAESVLFAYGTLRFAEVVEALLGRRPAMTSGAVRGWRAAALRGRSYPGLVPATADVHCQGTCLRGLTRAERELLDLFEGEPYEPRDVPLAEGGRAVAYLWRSPAEVETWDWNIAAFEAEHLAGFIDHCLEWRRQVDVPRPPR</sequence>
<evidence type="ECO:0000259" key="3">
    <source>
        <dbReference type="Pfam" id="PF06094"/>
    </source>
</evidence>
<dbReference type="InterPro" id="IPR013024">
    <property type="entry name" value="GGCT-like"/>
</dbReference>
<dbReference type="PANTHER" id="PTHR31544:SF2">
    <property type="entry name" value="AIG2-LIKE PROTEIN D"/>
    <property type="match status" value="1"/>
</dbReference>
<evidence type="ECO:0000256" key="1">
    <source>
        <dbReference type="ARBA" id="ARBA00022679"/>
    </source>
</evidence>
<protein>
    <recommendedName>
        <fullName evidence="2">Putative gamma-glutamylcyclotransferase</fullName>
    </recommendedName>
</protein>
<dbReference type="EMBL" id="MBLM01000108">
    <property type="protein sequence ID" value="OHV38820.1"/>
    <property type="molecule type" value="Genomic_DNA"/>
</dbReference>
<dbReference type="SUPFAM" id="SSF110857">
    <property type="entry name" value="Gamma-glutamyl cyclotransferase-like"/>
    <property type="match status" value="1"/>
</dbReference>
<keyword evidence="1 4" id="KW-0808">Transferase</keyword>
<gene>
    <name evidence="4" type="ORF">CC117_03640</name>
</gene>
<dbReference type="PANTHER" id="PTHR31544">
    <property type="entry name" value="AIG2-LIKE PROTEIN D"/>
    <property type="match status" value="1"/>
</dbReference>
<dbReference type="CDD" id="cd06661">
    <property type="entry name" value="GGCT_like"/>
    <property type="match status" value="1"/>
</dbReference>
<dbReference type="RefSeq" id="WP_071083853.1">
    <property type="nucleotide sequence ID" value="NZ_MBLM01000108.1"/>
</dbReference>
<organism evidence="4 5">
    <name type="scientific">Parafrankia colletiae</name>
    <dbReference type="NCBI Taxonomy" id="573497"/>
    <lineage>
        <taxon>Bacteria</taxon>
        <taxon>Bacillati</taxon>
        <taxon>Actinomycetota</taxon>
        <taxon>Actinomycetes</taxon>
        <taxon>Frankiales</taxon>
        <taxon>Frankiaceae</taxon>
        <taxon>Parafrankia</taxon>
    </lineage>
</organism>
<dbReference type="InterPro" id="IPR009288">
    <property type="entry name" value="AIG2-like_dom"/>
</dbReference>
<evidence type="ECO:0000313" key="4">
    <source>
        <dbReference type="EMBL" id="OHV38820.1"/>
    </source>
</evidence>
<dbReference type="Proteomes" id="UP000179627">
    <property type="component" value="Unassembled WGS sequence"/>
</dbReference>
<accession>A0A1S1QXX3</accession>
<evidence type="ECO:0000256" key="2">
    <source>
        <dbReference type="ARBA" id="ARBA00030602"/>
    </source>
</evidence>
<feature type="domain" description="Gamma-glutamylcyclotransferase AIG2-like" evidence="3">
    <location>
        <begin position="16"/>
        <end position="120"/>
    </location>
</feature>
<dbReference type="Pfam" id="PF06094">
    <property type="entry name" value="GGACT"/>
    <property type="match status" value="1"/>
</dbReference>
<reference evidence="5" key="1">
    <citation type="submission" date="2016-07" db="EMBL/GenBank/DDBJ databases">
        <title>Sequence Frankia sp. strain CcI1.17.</title>
        <authorList>
            <person name="Ghodhbane-Gtari F."/>
            <person name="Swanson E."/>
            <person name="Gueddou A."/>
            <person name="Morris K."/>
            <person name="Hezbri K."/>
            <person name="Ktari A."/>
            <person name="Nouioui I."/>
            <person name="Abebe-Akele F."/>
            <person name="Simpson S."/>
            <person name="Thomas K."/>
            <person name="Gtari M."/>
            <person name="Tisa L.S."/>
            <person name="Hurst S."/>
        </authorList>
    </citation>
    <scope>NUCLEOTIDE SEQUENCE [LARGE SCALE GENOMIC DNA]</scope>
    <source>
        <strain evidence="5">Cc1.17</strain>
    </source>
</reference>
<name>A0A1S1QXX3_9ACTN</name>
<dbReference type="AlphaFoldDB" id="A0A1S1QXX3"/>
<dbReference type="Gene3D" id="3.10.490.10">
    <property type="entry name" value="Gamma-glutamyl cyclotransferase-like"/>
    <property type="match status" value="1"/>
</dbReference>
<comment type="caution">
    <text evidence="4">The sequence shown here is derived from an EMBL/GenBank/DDBJ whole genome shotgun (WGS) entry which is preliminary data.</text>
</comment>
<dbReference type="GO" id="GO:0016740">
    <property type="term" value="F:transferase activity"/>
    <property type="evidence" value="ECO:0007669"/>
    <property type="project" value="UniProtKB-KW"/>
</dbReference>